<reference evidence="11" key="3">
    <citation type="journal article" date="2018" name="Mol. Plant Microbe Interact.">
        <title>Genome sequence resources for the wheat stripe rust pathogen (Puccinia striiformis f. sp. tritici) and the barley stripe rust pathogen (Puccinia striiformis f. sp. hordei).</title>
        <authorList>
            <person name="Xia C."/>
            <person name="Wang M."/>
            <person name="Yin C."/>
            <person name="Cornejo O.E."/>
            <person name="Hulbert S.H."/>
            <person name="Chen X."/>
        </authorList>
    </citation>
    <scope>NUCLEOTIDE SEQUENCE [LARGE SCALE GENOMIC DNA]</scope>
    <source>
        <strain evidence="11">93TX-2</strain>
    </source>
</reference>
<feature type="transmembrane region" description="Helical" evidence="8">
    <location>
        <begin position="72"/>
        <end position="91"/>
    </location>
</feature>
<evidence type="ECO:0000256" key="3">
    <source>
        <dbReference type="ARBA" id="ARBA00007282"/>
    </source>
</evidence>
<evidence type="ECO:0000313" key="10">
    <source>
        <dbReference type="EMBL" id="POW00437.1"/>
    </source>
</evidence>
<comment type="caution">
    <text evidence="10">The sequence shown here is derived from an EMBL/GenBank/DDBJ whole genome shotgun (WGS) entry which is preliminary data.</text>
</comment>
<dbReference type="InterPro" id="IPR032805">
    <property type="entry name" value="Wax_synthase_dom"/>
</dbReference>
<dbReference type="VEuPathDB" id="FungiDB:PSTT_07342"/>
<evidence type="ECO:0000256" key="7">
    <source>
        <dbReference type="ARBA" id="ARBA00023136"/>
    </source>
</evidence>
<evidence type="ECO:0000259" key="9">
    <source>
        <dbReference type="Pfam" id="PF13813"/>
    </source>
</evidence>
<dbReference type="InterPro" id="IPR044851">
    <property type="entry name" value="Wax_synthase"/>
</dbReference>
<organism evidence="10 11">
    <name type="scientific">Puccinia striiformis</name>
    <dbReference type="NCBI Taxonomy" id="27350"/>
    <lineage>
        <taxon>Eukaryota</taxon>
        <taxon>Fungi</taxon>
        <taxon>Dikarya</taxon>
        <taxon>Basidiomycota</taxon>
        <taxon>Pucciniomycotina</taxon>
        <taxon>Pucciniomycetes</taxon>
        <taxon>Pucciniales</taxon>
        <taxon>Pucciniaceae</taxon>
        <taxon>Puccinia</taxon>
    </lineage>
</organism>
<comment type="subcellular location">
    <subcellularLocation>
        <location evidence="1">Membrane</location>
        <topology evidence="1">Multi-pass membrane protein</topology>
    </subcellularLocation>
</comment>
<accession>A0A2S4UT32</accession>
<dbReference type="PANTHER" id="PTHR31595:SF57">
    <property type="entry name" value="OS04G0481900 PROTEIN"/>
    <property type="match status" value="1"/>
</dbReference>
<feature type="transmembrane region" description="Helical" evidence="8">
    <location>
        <begin position="97"/>
        <end position="120"/>
    </location>
</feature>
<keyword evidence="7 8" id="KW-0472">Membrane</keyword>
<evidence type="ECO:0000256" key="1">
    <source>
        <dbReference type="ARBA" id="ARBA00004141"/>
    </source>
</evidence>
<gene>
    <name evidence="10" type="ORF">PSHT_12982</name>
</gene>
<dbReference type="EMBL" id="PKSM01000251">
    <property type="protein sequence ID" value="POW00437.1"/>
    <property type="molecule type" value="Genomic_DNA"/>
</dbReference>
<evidence type="ECO:0000256" key="4">
    <source>
        <dbReference type="ARBA" id="ARBA00022679"/>
    </source>
</evidence>
<evidence type="ECO:0000256" key="6">
    <source>
        <dbReference type="ARBA" id="ARBA00022989"/>
    </source>
</evidence>
<keyword evidence="11" id="KW-1185">Reference proteome</keyword>
<dbReference type="PANTHER" id="PTHR31595">
    <property type="entry name" value="LONG-CHAIN-ALCOHOL O-FATTY-ACYLTRANSFERASE 3-RELATED"/>
    <property type="match status" value="1"/>
</dbReference>
<feature type="transmembrane region" description="Helical" evidence="8">
    <location>
        <begin position="216"/>
        <end position="238"/>
    </location>
</feature>
<keyword evidence="5 8" id="KW-0812">Transmembrane</keyword>
<dbReference type="GO" id="GO:0016020">
    <property type="term" value="C:membrane"/>
    <property type="evidence" value="ECO:0007669"/>
    <property type="project" value="UniProtKB-SubCell"/>
</dbReference>
<keyword evidence="6 8" id="KW-1133">Transmembrane helix</keyword>
<comment type="similarity">
    <text evidence="3">Belongs to the wax synthase family.</text>
</comment>
<proteinExistence type="inferred from homology"/>
<feature type="domain" description="Wax synthase" evidence="9">
    <location>
        <begin position="322"/>
        <end position="396"/>
    </location>
</feature>
<dbReference type="OrthoDB" id="1077582at2759"/>
<evidence type="ECO:0000256" key="5">
    <source>
        <dbReference type="ARBA" id="ARBA00022692"/>
    </source>
</evidence>
<keyword evidence="4" id="KW-0808">Transferase</keyword>
<dbReference type="VEuPathDB" id="FungiDB:PSHT_12982"/>
<dbReference type="GO" id="GO:0006629">
    <property type="term" value="P:lipid metabolic process"/>
    <property type="evidence" value="ECO:0007669"/>
    <property type="project" value="InterPro"/>
</dbReference>
<dbReference type="Proteomes" id="UP000238274">
    <property type="component" value="Unassembled WGS sequence"/>
</dbReference>
<evidence type="ECO:0000256" key="8">
    <source>
        <dbReference type="SAM" id="Phobius"/>
    </source>
</evidence>
<comment type="pathway">
    <text evidence="2">Secondary metabolite biosynthesis.</text>
</comment>
<reference evidence="11" key="2">
    <citation type="journal article" date="2018" name="BMC Genomics">
        <title>Genomic insights into host adaptation between the wheat stripe rust pathogen (Puccinia striiformis f. sp. tritici) and the barley stripe rust pathogen (Puccinia striiformis f. sp. hordei).</title>
        <authorList>
            <person name="Xia C."/>
            <person name="Wang M."/>
            <person name="Yin C."/>
            <person name="Cornejo O.E."/>
            <person name="Hulbert S.H."/>
            <person name="Chen X."/>
        </authorList>
    </citation>
    <scope>NUCLEOTIDE SEQUENCE [LARGE SCALE GENOMIC DNA]</scope>
    <source>
        <strain evidence="11">93TX-2</strain>
    </source>
</reference>
<reference evidence="10 11" key="1">
    <citation type="submission" date="2017-12" db="EMBL/GenBank/DDBJ databases">
        <title>Gene loss provides genomic basis for host adaptation in cereal stripe rust fungi.</title>
        <authorList>
            <person name="Xia C."/>
        </authorList>
    </citation>
    <scope>NUCLEOTIDE SEQUENCE [LARGE SCALE GENOMIC DNA]</scope>
    <source>
        <strain evidence="10 11">93TX-2</strain>
    </source>
</reference>
<evidence type="ECO:0000256" key="2">
    <source>
        <dbReference type="ARBA" id="ARBA00005179"/>
    </source>
</evidence>
<protein>
    <recommendedName>
        <fullName evidence="9">Wax synthase domain-containing protein</fullName>
    </recommendedName>
</protein>
<dbReference type="AlphaFoldDB" id="A0A2S4UT32"/>
<sequence>MPRQAYCLSTWISISQWVLRMATSLTNPESLCTNEFKRMLPGYIALIPLLAQTFLMNPCYEKSRNVRIIRAALMPITIYLTLSRVALRLFYPLDVFFHWNFAFVSFPTFHAICLAIQYGLSRGPIFLSKEGMIKAGIIEVTLMTKMKCKNRTTNQTPDPPFWRGSSKLCMASSSSDSSIDRKKVPISDRNPRGLETSWAPSLSVVPRGPKMSAGSFFLFILGKTVVCHFMMTLLWFIAVSCAQHPQGSWGFLDDYIGLGPFKWVKNYPQLDHLKAAPFGGAAWFAIDTLGCLFNLLEIILFQVGPYILPKDLAPGKFDTTLYPALFNDLSSRESVIAFWSKGWHAIFRRNIIFCGWNPLEYIFSVFGKDAAKMGGMMGGMIFSGIFHEYPVSRIDCKFPTVMMFTVCGLGMVAEVTLKRRTGIITKGVPGRIWLVMVLGCYGTAMVESWIARGLGRADIPPPRLWTWPRYLVPFSGLLPERWISRLESLAH</sequence>
<name>A0A2S4UT32_9BASI</name>
<dbReference type="GO" id="GO:0008374">
    <property type="term" value="F:O-acyltransferase activity"/>
    <property type="evidence" value="ECO:0007669"/>
    <property type="project" value="InterPro"/>
</dbReference>
<dbReference type="Pfam" id="PF13813">
    <property type="entry name" value="MBOAT_2"/>
    <property type="match status" value="1"/>
</dbReference>
<evidence type="ECO:0000313" key="11">
    <source>
        <dbReference type="Proteomes" id="UP000238274"/>
    </source>
</evidence>